<feature type="transmembrane region" description="Helical" evidence="6">
    <location>
        <begin position="220"/>
        <end position="243"/>
    </location>
</feature>
<dbReference type="VEuPathDB" id="FungiDB:BO71DRAFT_387269"/>
<reference evidence="8 9" key="1">
    <citation type="submission" date="2018-02" db="EMBL/GenBank/DDBJ databases">
        <title>The genomes of Aspergillus section Nigri reveals drivers in fungal speciation.</title>
        <authorList>
            <consortium name="DOE Joint Genome Institute"/>
            <person name="Vesth T.C."/>
            <person name="Nybo J."/>
            <person name="Theobald S."/>
            <person name="Brandl J."/>
            <person name="Frisvad J.C."/>
            <person name="Nielsen K.F."/>
            <person name="Lyhne E.K."/>
            <person name="Kogle M.E."/>
            <person name="Kuo A."/>
            <person name="Riley R."/>
            <person name="Clum A."/>
            <person name="Nolan M."/>
            <person name="Lipzen A."/>
            <person name="Salamov A."/>
            <person name="Henrissat B."/>
            <person name="Wiebenga A."/>
            <person name="De vries R.P."/>
            <person name="Grigoriev I.V."/>
            <person name="Mortensen U.H."/>
            <person name="Andersen M.R."/>
            <person name="Baker S.E."/>
        </authorList>
    </citation>
    <scope>NUCLEOTIDE SEQUENCE [LARGE SCALE GENOMIC DNA]</scope>
    <source>
        <strain evidence="8 9">CBS 707.79</strain>
    </source>
</reference>
<evidence type="ECO:0000256" key="2">
    <source>
        <dbReference type="ARBA" id="ARBA00022692"/>
    </source>
</evidence>
<feature type="transmembrane region" description="Helical" evidence="6">
    <location>
        <begin position="466"/>
        <end position="488"/>
    </location>
</feature>
<evidence type="ECO:0000256" key="5">
    <source>
        <dbReference type="SAM" id="MobiDB-lite"/>
    </source>
</evidence>
<sequence>MWDIIRDSAVGSCLRIGTSRKWAQYPEERSDFEIPTHWATSSDSQVLEKSNGDAHSSSNTEAGEDKDRVIIVAWYSDNDPDNPHNWSFGKKLWVAMLLFVYTFSVYIGSSLYTSSEPDITRLLGVSDIVASLGLTMYVIGYGIGPMIFSPLSEIPVIGRTAPYILTYIIFVILCVPMALVNNLAGILILRFLLGFFGSPCLATAGASYGDFYGPVEMPYVIALWGGGATLGPALGPLVGGFAVQATNWHWSSWELLWLSGPTLIFMFLSMPETSSDNILLRRAQRLRAQTGRNDLWSESEIRQSKLDARQITFNALIKPWEINALDPAVLFSTFYTGLTYAIYYSFFESFPLVYNDIYNFNLGQLGLAFLAVLVGLSVAVAILCAYLHFIAPQQLGKYEIVPPEARLWPGLFATFLIPIGLYIFAWTARASIHWIVSLVGVGISMCGVFIITQCMFIYLPFTYPRYAGSLFAANGLARSLLAGASILFSRPMFEGIKVSGGVTLLASFSVLCIFGMFALYFGGAALRQRSRFAGM</sequence>
<dbReference type="GO" id="GO:1990961">
    <property type="term" value="P:xenobiotic detoxification by transmembrane export across the plasma membrane"/>
    <property type="evidence" value="ECO:0007669"/>
    <property type="project" value="TreeGrafter"/>
</dbReference>
<dbReference type="Pfam" id="PF07690">
    <property type="entry name" value="MFS_1"/>
    <property type="match status" value="1"/>
</dbReference>
<feature type="compositionally biased region" description="Polar residues" evidence="5">
    <location>
        <begin position="43"/>
        <end position="61"/>
    </location>
</feature>
<keyword evidence="9" id="KW-1185">Reference proteome</keyword>
<feature type="transmembrane region" description="Helical" evidence="6">
    <location>
        <begin position="500"/>
        <end position="521"/>
    </location>
</feature>
<dbReference type="AlphaFoldDB" id="A0A319D0X4"/>
<proteinExistence type="predicted"/>
<gene>
    <name evidence="8" type="ORF">BO71DRAFT_387269</name>
</gene>
<dbReference type="InterPro" id="IPR020846">
    <property type="entry name" value="MFS_dom"/>
</dbReference>
<keyword evidence="4 6" id="KW-0472">Membrane</keyword>
<feature type="transmembrane region" description="Helical" evidence="6">
    <location>
        <begin position="407"/>
        <end position="428"/>
    </location>
</feature>
<feature type="transmembrane region" description="Helical" evidence="6">
    <location>
        <begin position="160"/>
        <end position="180"/>
    </location>
</feature>
<dbReference type="OrthoDB" id="3357846at2759"/>
<dbReference type="PROSITE" id="PS50850">
    <property type="entry name" value="MFS"/>
    <property type="match status" value="1"/>
</dbReference>
<feature type="transmembrane region" description="Helical" evidence="6">
    <location>
        <begin position="92"/>
        <end position="108"/>
    </location>
</feature>
<dbReference type="EMBL" id="KZ825976">
    <property type="protein sequence ID" value="PYH90621.1"/>
    <property type="molecule type" value="Genomic_DNA"/>
</dbReference>
<dbReference type="GO" id="GO:0015244">
    <property type="term" value="F:fluconazole transmembrane transporter activity"/>
    <property type="evidence" value="ECO:0007669"/>
    <property type="project" value="TreeGrafter"/>
</dbReference>
<dbReference type="InterPro" id="IPR036259">
    <property type="entry name" value="MFS_trans_sf"/>
</dbReference>
<dbReference type="InterPro" id="IPR011701">
    <property type="entry name" value="MFS"/>
</dbReference>
<name>A0A319D0X4_9EURO</name>
<feature type="region of interest" description="Disordered" evidence="5">
    <location>
        <begin position="43"/>
        <end position="63"/>
    </location>
</feature>
<feature type="transmembrane region" description="Helical" evidence="6">
    <location>
        <begin position="367"/>
        <end position="387"/>
    </location>
</feature>
<organism evidence="8 9">
    <name type="scientific">Aspergillus ellipticus CBS 707.79</name>
    <dbReference type="NCBI Taxonomy" id="1448320"/>
    <lineage>
        <taxon>Eukaryota</taxon>
        <taxon>Fungi</taxon>
        <taxon>Dikarya</taxon>
        <taxon>Ascomycota</taxon>
        <taxon>Pezizomycotina</taxon>
        <taxon>Eurotiomycetes</taxon>
        <taxon>Eurotiomycetidae</taxon>
        <taxon>Eurotiales</taxon>
        <taxon>Aspergillaceae</taxon>
        <taxon>Aspergillus</taxon>
        <taxon>Aspergillus subgen. Circumdati</taxon>
    </lineage>
</organism>
<feature type="transmembrane region" description="Helical" evidence="6">
    <location>
        <begin position="434"/>
        <end position="459"/>
    </location>
</feature>
<feature type="transmembrane region" description="Helical" evidence="6">
    <location>
        <begin position="186"/>
        <end position="208"/>
    </location>
</feature>
<feature type="domain" description="Major facilitator superfamily (MFS) profile" evidence="7">
    <location>
        <begin position="94"/>
        <end position="535"/>
    </location>
</feature>
<feature type="transmembrane region" description="Helical" evidence="6">
    <location>
        <begin position="255"/>
        <end position="271"/>
    </location>
</feature>
<dbReference type="Gene3D" id="1.20.1250.20">
    <property type="entry name" value="MFS general substrate transporter like domains"/>
    <property type="match status" value="1"/>
</dbReference>
<evidence type="ECO:0000256" key="3">
    <source>
        <dbReference type="ARBA" id="ARBA00022989"/>
    </source>
</evidence>
<accession>A0A319D0X4</accession>
<keyword evidence="2 6" id="KW-0812">Transmembrane</keyword>
<dbReference type="GO" id="GO:0005886">
    <property type="term" value="C:plasma membrane"/>
    <property type="evidence" value="ECO:0007669"/>
    <property type="project" value="TreeGrafter"/>
</dbReference>
<evidence type="ECO:0000313" key="8">
    <source>
        <dbReference type="EMBL" id="PYH90621.1"/>
    </source>
</evidence>
<protein>
    <submittedName>
        <fullName evidence="8">MFS general substrate transporter</fullName>
    </submittedName>
</protein>
<dbReference type="PANTHER" id="PTHR23502:SF23">
    <property type="entry name" value="FLUCONAZOLE RESISTANCE PROTEIN 1"/>
    <property type="match status" value="1"/>
</dbReference>
<keyword evidence="3 6" id="KW-1133">Transmembrane helix</keyword>
<evidence type="ECO:0000259" key="7">
    <source>
        <dbReference type="PROSITE" id="PS50850"/>
    </source>
</evidence>
<evidence type="ECO:0000256" key="1">
    <source>
        <dbReference type="ARBA" id="ARBA00004141"/>
    </source>
</evidence>
<comment type="subcellular location">
    <subcellularLocation>
        <location evidence="1">Membrane</location>
        <topology evidence="1">Multi-pass membrane protein</topology>
    </subcellularLocation>
</comment>
<dbReference type="PANTHER" id="PTHR23502">
    <property type="entry name" value="MAJOR FACILITATOR SUPERFAMILY"/>
    <property type="match status" value="1"/>
</dbReference>
<feature type="transmembrane region" description="Helical" evidence="6">
    <location>
        <begin position="128"/>
        <end position="148"/>
    </location>
</feature>
<dbReference type="SUPFAM" id="SSF103473">
    <property type="entry name" value="MFS general substrate transporter"/>
    <property type="match status" value="1"/>
</dbReference>
<evidence type="ECO:0000256" key="4">
    <source>
        <dbReference type="ARBA" id="ARBA00023136"/>
    </source>
</evidence>
<evidence type="ECO:0000256" key="6">
    <source>
        <dbReference type="SAM" id="Phobius"/>
    </source>
</evidence>
<dbReference type="CDD" id="cd17323">
    <property type="entry name" value="MFS_Tpo1_MDR_like"/>
    <property type="match status" value="1"/>
</dbReference>
<dbReference type="Proteomes" id="UP000247810">
    <property type="component" value="Unassembled WGS sequence"/>
</dbReference>
<feature type="transmembrane region" description="Helical" evidence="6">
    <location>
        <begin position="328"/>
        <end position="347"/>
    </location>
</feature>
<evidence type="ECO:0000313" key="9">
    <source>
        <dbReference type="Proteomes" id="UP000247810"/>
    </source>
</evidence>
<dbReference type="STRING" id="1448320.A0A319D0X4"/>